<name>A0A1E3QMA0_9ASCO</name>
<proteinExistence type="predicted"/>
<reference evidence="2" key="1">
    <citation type="submission" date="2016-05" db="EMBL/GenBank/DDBJ databases">
        <title>Comparative genomics of biotechnologically important yeasts.</title>
        <authorList>
            <consortium name="DOE Joint Genome Institute"/>
            <person name="Riley R."/>
            <person name="Haridas S."/>
            <person name="Wolfe K.H."/>
            <person name="Lopes M.R."/>
            <person name="Hittinger C.T."/>
            <person name="Goker M."/>
            <person name="Salamov A."/>
            <person name="Wisecaver J."/>
            <person name="Long T.M."/>
            <person name="Aerts A.L."/>
            <person name="Barry K."/>
            <person name="Choi C."/>
            <person name="Clum A."/>
            <person name="Coughlan A.Y."/>
            <person name="Deshpande S."/>
            <person name="Douglass A.P."/>
            <person name="Hanson S.J."/>
            <person name="Klenk H.-P."/>
            <person name="Labutti K."/>
            <person name="Lapidus A."/>
            <person name="Lindquist E."/>
            <person name="Lipzen A."/>
            <person name="Meier-Kolthoff J.P."/>
            <person name="Ohm R.A."/>
            <person name="Otillar R.P."/>
            <person name="Pangilinan J."/>
            <person name="Peng Y."/>
            <person name="Rokas A."/>
            <person name="Rosa C.A."/>
            <person name="Scheuner C."/>
            <person name="Sibirny A.A."/>
            <person name="Slot J.C."/>
            <person name="Stielow J.B."/>
            <person name="Sun H."/>
            <person name="Kurtzman C.P."/>
            <person name="Blackwell M."/>
            <person name="Grigoriev I.V."/>
            <person name="Jeffries T.W."/>
        </authorList>
    </citation>
    <scope>NUCLEOTIDE SEQUENCE [LARGE SCALE GENOMIC DNA]</scope>
    <source>
        <strain evidence="2">NRRL Y-12698</strain>
    </source>
</reference>
<dbReference type="GeneID" id="30145107"/>
<gene>
    <name evidence="1" type="ORF">BABINDRAFT_153634</name>
</gene>
<evidence type="ECO:0000313" key="2">
    <source>
        <dbReference type="Proteomes" id="UP000094336"/>
    </source>
</evidence>
<dbReference type="EMBL" id="KV454434">
    <property type="protein sequence ID" value="ODQ78829.1"/>
    <property type="molecule type" value="Genomic_DNA"/>
</dbReference>
<sequence length="86" mass="10046">MVFPHNYCLRKLIGYNSGHGSNCETLLRPVEKIHTDTIYYNVFKYVPSENSHGHIYVTKELPIIARCIAHTRRLHWVIAIAEILRI</sequence>
<protein>
    <submittedName>
        <fullName evidence="1">Uncharacterized protein</fullName>
    </submittedName>
</protein>
<dbReference type="AlphaFoldDB" id="A0A1E3QMA0"/>
<dbReference type="Proteomes" id="UP000094336">
    <property type="component" value="Unassembled WGS sequence"/>
</dbReference>
<organism evidence="1 2">
    <name type="scientific">Babjeviella inositovora NRRL Y-12698</name>
    <dbReference type="NCBI Taxonomy" id="984486"/>
    <lineage>
        <taxon>Eukaryota</taxon>
        <taxon>Fungi</taxon>
        <taxon>Dikarya</taxon>
        <taxon>Ascomycota</taxon>
        <taxon>Saccharomycotina</taxon>
        <taxon>Pichiomycetes</taxon>
        <taxon>Serinales incertae sedis</taxon>
        <taxon>Babjeviella</taxon>
    </lineage>
</organism>
<evidence type="ECO:0000313" key="1">
    <source>
        <dbReference type="EMBL" id="ODQ78829.1"/>
    </source>
</evidence>
<keyword evidence="2" id="KW-1185">Reference proteome</keyword>
<accession>A0A1E3QMA0</accession>
<dbReference type="RefSeq" id="XP_018984157.1">
    <property type="nucleotide sequence ID" value="XM_019127254.1"/>
</dbReference>